<feature type="domain" description="Bacterial sugar transferase" evidence="3">
    <location>
        <begin position="14"/>
        <end position="188"/>
    </location>
</feature>
<dbReference type="GO" id="GO:0016780">
    <property type="term" value="F:phosphotransferase activity, for other substituted phosphate groups"/>
    <property type="evidence" value="ECO:0007669"/>
    <property type="project" value="TreeGrafter"/>
</dbReference>
<evidence type="ECO:0000256" key="2">
    <source>
        <dbReference type="SAM" id="Phobius"/>
    </source>
</evidence>
<comment type="similarity">
    <text evidence="1">Belongs to the bacterial sugar transferase family.</text>
</comment>
<evidence type="ECO:0000313" key="4">
    <source>
        <dbReference type="EMBL" id="RSK40896.1"/>
    </source>
</evidence>
<dbReference type="RefSeq" id="WP_125439998.1">
    <property type="nucleotide sequence ID" value="NZ_RWIU01000007.1"/>
</dbReference>
<dbReference type="Pfam" id="PF02397">
    <property type="entry name" value="Bac_transf"/>
    <property type="match status" value="1"/>
</dbReference>
<name>A0A3R9MU73_9BACT</name>
<dbReference type="EMBL" id="RWIU01000007">
    <property type="protein sequence ID" value="RSK40896.1"/>
    <property type="molecule type" value="Genomic_DNA"/>
</dbReference>
<comment type="caution">
    <text evidence="4">The sequence shown here is derived from an EMBL/GenBank/DDBJ whole genome shotgun (WGS) entry which is preliminary data.</text>
</comment>
<dbReference type="AlphaFoldDB" id="A0A3R9MU73"/>
<keyword evidence="2" id="KW-1133">Transmembrane helix</keyword>
<feature type="transmembrane region" description="Helical" evidence="2">
    <location>
        <begin position="20"/>
        <end position="42"/>
    </location>
</feature>
<keyword evidence="2" id="KW-0812">Transmembrane</keyword>
<reference evidence="4 5" key="1">
    <citation type="submission" date="2018-12" db="EMBL/GenBank/DDBJ databases">
        <authorList>
            <person name="Feng G."/>
            <person name="Zhu H."/>
        </authorList>
    </citation>
    <scope>NUCLEOTIDE SEQUENCE [LARGE SCALE GENOMIC DNA]</scope>
    <source>
        <strain evidence="4 5">LMG 26000</strain>
    </source>
</reference>
<dbReference type="Proteomes" id="UP000270291">
    <property type="component" value="Unassembled WGS sequence"/>
</dbReference>
<organism evidence="4 5">
    <name type="scientific">Hymenobacter perfusus</name>
    <dbReference type="NCBI Taxonomy" id="1236770"/>
    <lineage>
        <taxon>Bacteria</taxon>
        <taxon>Pseudomonadati</taxon>
        <taxon>Bacteroidota</taxon>
        <taxon>Cytophagia</taxon>
        <taxon>Cytophagales</taxon>
        <taxon>Hymenobacteraceae</taxon>
        <taxon>Hymenobacter</taxon>
    </lineage>
</organism>
<proteinExistence type="inferred from homology"/>
<dbReference type="OrthoDB" id="9808602at2"/>
<accession>A0A3R9MU73</accession>
<dbReference type="PANTHER" id="PTHR30576:SF8">
    <property type="entry name" value="UNDECAPRENYL-PHOSPHATE GALACTOSE PHOSPHOTRANSFERASE"/>
    <property type="match status" value="1"/>
</dbReference>
<evidence type="ECO:0000313" key="5">
    <source>
        <dbReference type="Proteomes" id="UP000270291"/>
    </source>
</evidence>
<evidence type="ECO:0000256" key="1">
    <source>
        <dbReference type="ARBA" id="ARBA00006464"/>
    </source>
</evidence>
<evidence type="ECO:0000259" key="3">
    <source>
        <dbReference type="Pfam" id="PF02397"/>
    </source>
</evidence>
<dbReference type="PANTHER" id="PTHR30576">
    <property type="entry name" value="COLANIC BIOSYNTHESIS UDP-GLUCOSE LIPID CARRIER TRANSFERASE"/>
    <property type="match status" value="1"/>
</dbReference>
<keyword evidence="5" id="KW-1185">Reference proteome</keyword>
<protein>
    <submittedName>
        <fullName evidence="4">Sugar transferase</fullName>
    </submittedName>
</protein>
<sequence length="214" mass="23550">MSTAATSWYARHGKRLLDVVLAVPALLLALPVLVGLAPLLAWQNGGSWLFRQPRPGLHGQIFSFFKLQTMTSQRDAQGQLLPDAARLPCLGRWVRATSLDELPQLWNVLRGDISLVGPRPLLEQYLPLYSPAQARRHAVRPGITGWAQVNGRNAISWEQKFAYDVWYVDNLSFGLDMRILLRTVGRVLGARDIAAPGQATMSAFTGTPPSSSAP</sequence>
<gene>
    <name evidence="4" type="ORF">EI293_18295</name>
</gene>
<keyword evidence="4" id="KW-0808">Transferase</keyword>
<dbReference type="InterPro" id="IPR003362">
    <property type="entry name" value="Bact_transf"/>
</dbReference>
<keyword evidence="2" id="KW-0472">Membrane</keyword>